<accession>A0A8H7V9T3</accession>
<proteinExistence type="predicted"/>
<keyword evidence="2" id="KW-1185">Reference proteome</keyword>
<gene>
    <name evidence="1" type="ORF">INT46_000330</name>
</gene>
<evidence type="ECO:0000313" key="2">
    <source>
        <dbReference type="Proteomes" id="UP000650833"/>
    </source>
</evidence>
<comment type="caution">
    <text evidence="1">The sequence shown here is derived from an EMBL/GenBank/DDBJ whole genome shotgun (WGS) entry which is preliminary data.</text>
</comment>
<reference evidence="1" key="1">
    <citation type="submission" date="2020-12" db="EMBL/GenBank/DDBJ databases">
        <title>Metabolic potential, ecology and presence of endohyphal bacteria is reflected in genomic diversity of Mucoromycotina.</title>
        <authorList>
            <person name="Muszewska A."/>
            <person name="Okrasinska A."/>
            <person name="Steczkiewicz K."/>
            <person name="Drgas O."/>
            <person name="Orlowska M."/>
            <person name="Perlinska-Lenart U."/>
            <person name="Aleksandrzak-Piekarczyk T."/>
            <person name="Szatraj K."/>
            <person name="Zielenkiewicz U."/>
            <person name="Pilsyk S."/>
            <person name="Malc E."/>
            <person name="Mieczkowski P."/>
            <person name="Kruszewska J.S."/>
            <person name="Biernat P."/>
            <person name="Pawlowska J."/>
        </authorList>
    </citation>
    <scope>NUCLEOTIDE SEQUENCE</scope>
    <source>
        <strain evidence="1">CBS 226.32</strain>
    </source>
</reference>
<name>A0A8H7V9T3_9FUNG</name>
<evidence type="ECO:0000313" key="1">
    <source>
        <dbReference type="EMBL" id="KAG2210832.1"/>
    </source>
</evidence>
<sequence length="98" mass="10853">MALVFASKNKAQLSRRRMVEKIVERDDVNVEKRLAGHGMREVTVQITTLTTALPLPQSQPGAAPIDIATPLQQDFALLYKIPTHSTLLLSYPDNGPEE</sequence>
<dbReference type="Proteomes" id="UP000650833">
    <property type="component" value="Unassembled WGS sequence"/>
</dbReference>
<dbReference type="AlphaFoldDB" id="A0A8H7V9T3"/>
<protein>
    <submittedName>
        <fullName evidence="1">Uncharacterized protein</fullName>
    </submittedName>
</protein>
<organism evidence="1 2">
    <name type="scientific">Mucor plumbeus</name>
    <dbReference type="NCBI Taxonomy" id="97098"/>
    <lineage>
        <taxon>Eukaryota</taxon>
        <taxon>Fungi</taxon>
        <taxon>Fungi incertae sedis</taxon>
        <taxon>Mucoromycota</taxon>
        <taxon>Mucoromycotina</taxon>
        <taxon>Mucoromycetes</taxon>
        <taxon>Mucorales</taxon>
        <taxon>Mucorineae</taxon>
        <taxon>Mucoraceae</taxon>
        <taxon>Mucor</taxon>
    </lineage>
</organism>
<dbReference type="EMBL" id="JAEPRC010000074">
    <property type="protein sequence ID" value="KAG2210832.1"/>
    <property type="molecule type" value="Genomic_DNA"/>
</dbReference>